<dbReference type="Proteomes" id="UP000671873">
    <property type="component" value="Segment"/>
</dbReference>
<organism evidence="1 2">
    <name type="scientific">Agrobacterium phage OLIVR5</name>
    <dbReference type="NCBI Taxonomy" id="2723773"/>
    <lineage>
        <taxon>Viruses</taxon>
        <taxon>Duplodnaviria</taxon>
        <taxon>Heunggongvirae</taxon>
        <taxon>Uroviricota</taxon>
        <taxon>Caudoviricetes</taxon>
        <taxon>Pootjesviridae</taxon>
        <taxon>Heverleevirus</taxon>
        <taxon>Heverleevirus OLIVR5</taxon>
    </lineage>
</organism>
<protein>
    <submittedName>
        <fullName evidence="1">Uncharacterized protein</fullName>
    </submittedName>
</protein>
<reference evidence="1 2" key="1">
    <citation type="submission" date="2020-03" db="EMBL/GenBank/DDBJ databases">
        <authorList>
            <person name="Holtappels D."/>
            <person name="Bomans J.P.J."/>
            <person name="Lavigne R."/>
            <person name="Wagemans J."/>
        </authorList>
    </citation>
    <scope>NUCLEOTIDE SEQUENCE [LARGE SCALE GENOMIC DNA]</scope>
    <source>
        <strain evidence="1 2">OLIVR5</strain>
    </source>
</reference>
<proteinExistence type="predicted"/>
<name>A0A858MUS4_9CAUD</name>
<dbReference type="EMBL" id="MT234342">
    <property type="protein sequence ID" value="QIW87650.1"/>
    <property type="molecule type" value="Genomic_DNA"/>
</dbReference>
<sequence length="120" mass="13869">MYGLFNINLFWRTEMNSHVIDIDTYSDFKRFWSNVFSAGKPASASYTTGSGKMSVIIGKTHLEYDPTYSELVMSDKKTFAATVHMNSFGYEAQLHMDRLIKSISETPEEFFADFLNHWNL</sequence>
<keyword evidence="2" id="KW-1185">Reference proteome</keyword>
<gene>
    <name evidence="1" type="ORF">Ab1vBOLIVR5_gp02</name>
</gene>
<evidence type="ECO:0000313" key="1">
    <source>
        <dbReference type="EMBL" id="QIW87650.1"/>
    </source>
</evidence>
<accession>A0A858MUS4</accession>
<evidence type="ECO:0000313" key="2">
    <source>
        <dbReference type="Proteomes" id="UP000671873"/>
    </source>
</evidence>